<evidence type="ECO:0000259" key="1">
    <source>
        <dbReference type="Pfam" id="PF07872"/>
    </source>
</evidence>
<accession>A0A1Y4TP04</accession>
<name>A0A1Y4TP04_9LACO</name>
<organism evidence="2 3">
    <name type="scientific">Lactobacillus gallinarum</name>
    <dbReference type="NCBI Taxonomy" id="52242"/>
    <lineage>
        <taxon>Bacteria</taxon>
        <taxon>Bacillati</taxon>
        <taxon>Bacillota</taxon>
        <taxon>Bacilli</taxon>
        <taxon>Lactobacillales</taxon>
        <taxon>Lactobacillaceae</taxon>
        <taxon>Lactobacillus</taxon>
    </lineage>
</organism>
<sequence length="71" mass="8046">MKFELTEQSVQFTFGNKRYKNGLATKSYANVKKETPADKLKLVGQTIADLQEDSLDDVILVQKQRVIDVAE</sequence>
<comment type="caution">
    <text evidence="2">The sequence shown here is derived from an EMBL/GenBank/DDBJ whole genome shotgun (WGS) entry which is preliminary data.</text>
</comment>
<dbReference type="Pfam" id="PF07872">
    <property type="entry name" value="DUF1659"/>
    <property type="match status" value="1"/>
</dbReference>
<evidence type="ECO:0000313" key="3">
    <source>
        <dbReference type="Proteomes" id="UP000195859"/>
    </source>
</evidence>
<dbReference type="AlphaFoldDB" id="A0A1Y4TP04"/>
<dbReference type="InterPro" id="IPR012454">
    <property type="entry name" value="DUF1659"/>
</dbReference>
<dbReference type="Proteomes" id="UP000195859">
    <property type="component" value="Unassembled WGS sequence"/>
</dbReference>
<reference evidence="3" key="1">
    <citation type="submission" date="2017-04" db="EMBL/GenBank/DDBJ databases">
        <title>Function of individual gut microbiota members based on whole genome sequencing of pure cultures obtained from chicken caecum.</title>
        <authorList>
            <person name="Medvecky M."/>
            <person name="Cejkova D."/>
            <person name="Polansky O."/>
            <person name="Karasova D."/>
            <person name="Kubasova T."/>
            <person name="Cizek A."/>
            <person name="Rychlik I."/>
        </authorList>
    </citation>
    <scope>NUCLEOTIDE SEQUENCE [LARGE SCALE GENOMIC DNA]</scope>
    <source>
        <strain evidence="3">An101</strain>
    </source>
</reference>
<evidence type="ECO:0000313" key="2">
    <source>
        <dbReference type="EMBL" id="OUQ74515.1"/>
    </source>
</evidence>
<gene>
    <name evidence="2" type="ORF">B5E44_09530</name>
</gene>
<proteinExistence type="predicted"/>
<protein>
    <submittedName>
        <fullName evidence="2">DUF1659 domain-containing protein</fullName>
    </submittedName>
</protein>
<feature type="domain" description="DUF1659" evidence="1">
    <location>
        <begin position="4"/>
        <end position="67"/>
    </location>
</feature>
<dbReference type="RefSeq" id="WP_087301175.1">
    <property type="nucleotide sequence ID" value="NZ_CANCWP010000038.1"/>
</dbReference>
<dbReference type="EMBL" id="NFLZ01000037">
    <property type="protein sequence ID" value="OUQ74515.1"/>
    <property type="molecule type" value="Genomic_DNA"/>
</dbReference>